<comment type="caution">
    <text evidence="1">The sequence shown here is derived from an EMBL/GenBank/DDBJ whole genome shotgun (WGS) entry which is preliminary data.</text>
</comment>
<dbReference type="Proteomes" id="UP000256873">
    <property type="component" value="Unassembled WGS sequence"/>
</dbReference>
<name>A0A3E0L7G5_9CHRO</name>
<dbReference type="Gene3D" id="1.10.10.10">
    <property type="entry name" value="Winged helix-like DNA-binding domain superfamily/Winged helix DNA-binding domain"/>
    <property type="match status" value="1"/>
</dbReference>
<proteinExistence type="predicted"/>
<accession>A0A3E0L7G5</accession>
<dbReference type="AlphaFoldDB" id="A0A3E0L7G5"/>
<dbReference type="InterPro" id="IPR007367">
    <property type="entry name" value="DUF433"/>
</dbReference>
<protein>
    <submittedName>
        <fullName evidence="1">DUF433 domain-containing protein</fullName>
    </submittedName>
</protein>
<dbReference type="SUPFAM" id="SSF46689">
    <property type="entry name" value="Homeodomain-like"/>
    <property type="match status" value="1"/>
</dbReference>
<dbReference type="PANTHER" id="PTHR34849">
    <property type="entry name" value="SSL5025 PROTEIN"/>
    <property type="match status" value="1"/>
</dbReference>
<dbReference type="InterPro" id="IPR036388">
    <property type="entry name" value="WH-like_DNA-bd_sf"/>
</dbReference>
<reference evidence="1 2" key="1">
    <citation type="submission" date="2017-10" db="EMBL/GenBank/DDBJ databases">
        <title>A large-scale comparative metagenomic study reveals the eutrophication-driven functional interactions in six Microcystis-epibionts communities.</title>
        <authorList>
            <person name="Li Q."/>
            <person name="Lin F."/>
        </authorList>
    </citation>
    <scope>NUCLEOTIDE SEQUENCE [LARGE SCALE GENOMIC DNA]</scope>
    <source>
        <strain evidence="1">TF09</strain>
    </source>
</reference>
<organism evidence="1 2">
    <name type="scientific">Microcystis flos-aquae TF09</name>
    <dbReference type="NCBI Taxonomy" id="2060473"/>
    <lineage>
        <taxon>Bacteria</taxon>
        <taxon>Bacillati</taxon>
        <taxon>Cyanobacteriota</taxon>
        <taxon>Cyanophyceae</taxon>
        <taxon>Oscillatoriophycideae</taxon>
        <taxon>Chroococcales</taxon>
        <taxon>Microcystaceae</taxon>
        <taxon>Microcystis</taxon>
    </lineage>
</organism>
<evidence type="ECO:0000313" key="2">
    <source>
        <dbReference type="Proteomes" id="UP000256873"/>
    </source>
</evidence>
<dbReference type="EMBL" id="QQWC01000002">
    <property type="protein sequence ID" value="REJ43418.1"/>
    <property type="molecule type" value="Genomic_DNA"/>
</dbReference>
<dbReference type="Pfam" id="PF04255">
    <property type="entry name" value="DUF433"/>
    <property type="match status" value="1"/>
</dbReference>
<sequence>MFTDINIGTFIKSDPKIHGGCPIIAGTAVTVRRIVIWYKLGYSPEEIADEIPHLSLAQVYAALTYYHTNKETIEAEIIAEAAEADRIEALHYSSSYE</sequence>
<dbReference type="PANTHER" id="PTHR34849:SF1">
    <property type="entry name" value="SLR0770 PROTEIN"/>
    <property type="match status" value="1"/>
</dbReference>
<gene>
    <name evidence="1" type="ORF">DWQ54_11405</name>
</gene>
<dbReference type="InterPro" id="IPR009057">
    <property type="entry name" value="Homeodomain-like_sf"/>
</dbReference>
<evidence type="ECO:0000313" key="1">
    <source>
        <dbReference type="EMBL" id="REJ43418.1"/>
    </source>
</evidence>